<dbReference type="PROSITE" id="PS51375">
    <property type="entry name" value="PPR"/>
    <property type="match status" value="5"/>
</dbReference>
<dbReference type="NCBIfam" id="TIGR00756">
    <property type="entry name" value="PPR"/>
    <property type="match status" value="5"/>
</dbReference>
<dbReference type="FunFam" id="1.25.40.10:FF:000348">
    <property type="entry name" value="Pentatricopeptide repeat-containing protein chloroplastic"/>
    <property type="match status" value="1"/>
</dbReference>
<keyword evidence="5" id="KW-1185">Reference proteome</keyword>
<dbReference type="Pfam" id="PF01535">
    <property type="entry name" value="PPR"/>
    <property type="match status" value="4"/>
</dbReference>
<dbReference type="InterPro" id="IPR046849">
    <property type="entry name" value="E2_motif"/>
</dbReference>
<dbReference type="InterPro" id="IPR011990">
    <property type="entry name" value="TPR-like_helical_dom_sf"/>
</dbReference>
<dbReference type="OrthoDB" id="185373at2759"/>
<sequence length="569" mass="64265">MKRMKIWPRIPTMTHSSALFASTTGNFDSNPGRKQSSDHPILQILEVCYKHPTDIRTLHAYTITSSLIRDTFAASRIVEFCFKSGRGDPGYARVIFDFMDGPDVYTWNVMIIGHVEQESARSGITYYFRMLERRVPPNNYTFGLVMKACIIMCSSGDHHDSSEVGRKMHGQILKHGMEDSVVVRNSLMNMYCNMGHLGEARLLFDKSLFLDLISWNTMISSYGKHGDVVAAKELFERMPERSLVSWSAMIDGYVRSGGFTEALGLFNEMQASGMKPDVITLVSVLKACANLGALDQGRWVHLYVDKNRLGWERNVVLGTALVDMYAKCGCIEVSLELFQGMHDKDIILWNAMIGGLALHGRGWDAFEIFSRMRRYGTMPNETTFLTLLCACAHSGMVREGVEIFESMKKEYGIEARVEHYGCLADLLGRSGLVHEAEELLCNMPMEPQASHWGALMAACRTHNNNIDVGERVGKRLILLEPLDGGRYIILSNIYAAAGRWEDARETRRAMEEKGAKKEAGRSFIEWDGVVHGFMVGDRTHTQSKEIYAMLRELERESKMVGINLNWNNN</sequence>
<dbReference type="InterPro" id="IPR046848">
    <property type="entry name" value="E_motif"/>
</dbReference>
<dbReference type="PANTHER" id="PTHR47926">
    <property type="entry name" value="PENTATRICOPEPTIDE REPEAT-CONTAINING PROTEIN"/>
    <property type="match status" value="1"/>
</dbReference>
<evidence type="ECO:0000256" key="1">
    <source>
        <dbReference type="ARBA" id="ARBA00006643"/>
    </source>
</evidence>
<feature type="repeat" description="PPR" evidence="3">
    <location>
        <begin position="345"/>
        <end position="379"/>
    </location>
</feature>
<dbReference type="Pfam" id="PF20431">
    <property type="entry name" value="E_motif"/>
    <property type="match status" value="1"/>
</dbReference>
<evidence type="ECO:0000313" key="4">
    <source>
        <dbReference type="EMBL" id="KAF8408632.1"/>
    </source>
</evidence>
<feature type="repeat" description="PPR" evidence="3">
    <location>
        <begin position="211"/>
        <end position="241"/>
    </location>
</feature>
<dbReference type="FunFam" id="1.25.40.10:FF:000690">
    <property type="entry name" value="Pentatricopeptide repeat-containing protein"/>
    <property type="match status" value="1"/>
</dbReference>
<reference evidence="4 5" key="1">
    <citation type="submission" date="2020-04" db="EMBL/GenBank/DDBJ databases">
        <title>Plant Genome Project.</title>
        <authorList>
            <person name="Zhang R.-G."/>
        </authorList>
    </citation>
    <scope>NUCLEOTIDE SEQUENCE [LARGE SCALE GENOMIC DNA]</scope>
    <source>
        <strain evidence="4">YNK0</strain>
        <tissue evidence="4">Leaf</tissue>
    </source>
</reference>
<dbReference type="Gene3D" id="1.25.40.10">
    <property type="entry name" value="Tetratricopeptide repeat domain"/>
    <property type="match status" value="3"/>
</dbReference>
<dbReference type="InterPro" id="IPR002885">
    <property type="entry name" value="PPR_rpt"/>
</dbReference>
<feature type="repeat" description="PPR" evidence="3">
    <location>
        <begin position="103"/>
        <end position="137"/>
    </location>
</feature>
<dbReference type="Proteomes" id="UP000655225">
    <property type="component" value="Unassembled WGS sequence"/>
</dbReference>
<dbReference type="GO" id="GO:0009451">
    <property type="term" value="P:RNA modification"/>
    <property type="evidence" value="ECO:0007669"/>
    <property type="project" value="InterPro"/>
</dbReference>
<dbReference type="Pfam" id="PF13041">
    <property type="entry name" value="PPR_2"/>
    <property type="match status" value="2"/>
</dbReference>
<proteinExistence type="inferred from homology"/>
<evidence type="ECO:0000256" key="2">
    <source>
        <dbReference type="ARBA" id="ARBA00022737"/>
    </source>
</evidence>
<dbReference type="EMBL" id="JABCRI010000003">
    <property type="protein sequence ID" value="KAF8408632.1"/>
    <property type="molecule type" value="Genomic_DNA"/>
</dbReference>
<evidence type="ECO:0000313" key="5">
    <source>
        <dbReference type="Proteomes" id="UP000655225"/>
    </source>
</evidence>
<dbReference type="Pfam" id="PF20430">
    <property type="entry name" value="Eplus_motif"/>
    <property type="match status" value="1"/>
</dbReference>
<dbReference type="PANTHER" id="PTHR47926:SF436">
    <property type="entry name" value="PENTATRICOPEPTIDE REPEAT-CONTAINING PROTEIN ELI1, CHLOROPLASTIC-LIKE ISOFORM X2"/>
    <property type="match status" value="1"/>
</dbReference>
<dbReference type="AlphaFoldDB" id="A0A835DQF7"/>
<comment type="caution">
    <text evidence="4">The sequence shown here is derived from an EMBL/GenBank/DDBJ whole genome shotgun (WGS) entry which is preliminary data.</text>
</comment>
<name>A0A835DQF7_TETSI</name>
<gene>
    <name evidence="4" type="ORF">HHK36_004695</name>
</gene>
<dbReference type="GO" id="GO:0003729">
    <property type="term" value="F:mRNA binding"/>
    <property type="evidence" value="ECO:0007669"/>
    <property type="project" value="UniProtKB-ARBA"/>
</dbReference>
<evidence type="ECO:0000256" key="3">
    <source>
        <dbReference type="PROSITE-ProRule" id="PRU00708"/>
    </source>
</evidence>
<accession>A0A835DQF7</accession>
<protein>
    <submittedName>
        <fullName evidence="4">Uncharacterized protein</fullName>
    </submittedName>
</protein>
<comment type="similarity">
    <text evidence="1">Belongs to the PPR family. PCMP-H subfamily.</text>
</comment>
<keyword evidence="2" id="KW-0677">Repeat</keyword>
<organism evidence="4 5">
    <name type="scientific">Tetracentron sinense</name>
    <name type="common">Spur-leaf</name>
    <dbReference type="NCBI Taxonomy" id="13715"/>
    <lineage>
        <taxon>Eukaryota</taxon>
        <taxon>Viridiplantae</taxon>
        <taxon>Streptophyta</taxon>
        <taxon>Embryophyta</taxon>
        <taxon>Tracheophyta</taxon>
        <taxon>Spermatophyta</taxon>
        <taxon>Magnoliopsida</taxon>
        <taxon>Trochodendrales</taxon>
        <taxon>Trochodendraceae</taxon>
        <taxon>Tetracentron</taxon>
    </lineage>
</organism>
<feature type="repeat" description="PPR" evidence="3">
    <location>
        <begin position="380"/>
        <end position="410"/>
    </location>
</feature>
<feature type="repeat" description="PPR" evidence="3">
    <location>
        <begin position="242"/>
        <end position="276"/>
    </location>
</feature>
<dbReference type="InterPro" id="IPR046960">
    <property type="entry name" value="PPR_At4g14850-like_plant"/>
</dbReference>
<dbReference type="OMA" id="SSCLMHN"/>